<accession>A0A1G2FCV2</accession>
<evidence type="ECO:0000313" key="3">
    <source>
        <dbReference type="Proteomes" id="UP000176974"/>
    </source>
</evidence>
<proteinExistence type="predicted"/>
<name>A0A1G2FCV2_9BACT</name>
<comment type="caution">
    <text evidence="2">The sequence shown here is derived from an EMBL/GenBank/DDBJ whole genome shotgun (WGS) entry which is preliminary data.</text>
</comment>
<keyword evidence="1" id="KW-0472">Membrane</keyword>
<evidence type="ECO:0008006" key="4">
    <source>
        <dbReference type="Google" id="ProtNLM"/>
    </source>
</evidence>
<dbReference type="EMBL" id="MHMY01000008">
    <property type="protein sequence ID" value="OGZ35687.1"/>
    <property type="molecule type" value="Genomic_DNA"/>
</dbReference>
<gene>
    <name evidence="2" type="ORF">A2815_02955</name>
</gene>
<dbReference type="Proteomes" id="UP000176974">
    <property type="component" value="Unassembled WGS sequence"/>
</dbReference>
<feature type="transmembrane region" description="Helical" evidence="1">
    <location>
        <begin position="16"/>
        <end position="38"/>
    </location>
</feature>
<organism evidence="2 3">
    <name type="scientific">Candidatus Portnoybacteria bacterium RIFCSPHIGHO2_01_FULL_40_12b</name>
    <dbReference type="NCBI Taxonomy" id="1801994"/>
    <lineage>
        <taxon>Bacteria</taxon>
        <taxon>Candidatus Portnoyibacteriota</taxon>
    </lineage>
</organism>
<keyword evidence="1" id="KW-1133">Transmembrane helix</keyword>
<dbReference type="AlphaFoldDB" id="A0A1G2FCV2"/>
<dbReference type="InterPro" id="IPR012902">
    <property type="entry name" value="N_methyl_site"/>
</dbReference>
<evidence type="ECO:0000256" key="1">
    <source>
        <dbReference type="SAM" id="Phobius"/>
    </source>
</evidence>
<evidence type="ECO:0000313" key="2">
    <source>
        <dbReference type="EMBL" id="OGZ35687.1"/>
    </source>
</evidence>
<protein>
    <recommendedName>
        <fullName evidence="4">Prepilin-type N-terminal cleavage/methylation domain-containing protein</fullName>
    </recommendedName>
</protein>
<sequence>MKLNFKSNEGFTLVELLASIVVLVAVGSVVAGIITASLRGANKTNVMENIRENGNYALTQISRSIEYAQVFNGLSDNGEDYTTNCPFSASPTPSPVETQYSFIKVTSSNDNATEYGCTVSAPATITSNGASLINTSSIVMTDCVIACVQTRATDIPVVKIGFKLGPKDPTGIAETSSPPILFETSITIRNYKK</sequence>
<keyword evidence="1" id="KW-0812">Transmembrane</keyword>
<reference evidence="2 3" key="1">
    <citation type="journal article" date="2016" name="Nat. Commun.">
        <title>Thousands of microbial genomes shed light on interconnected biogeochemical processes in an aquifer system.</title>
        <authorList>
            <person name="Anantharaman K."/>
            <person name="Brown C.T."/>
            <person name="Hug L.A."/>
            <person name="Sharon I."/>
            <person name="Castelle C.J."/>
            <person name="Probst A.J."/>
            <person name="Thomas B.C."/>
            <person name="Singh A."/>
            <person name="Wilkins M.J."/>
            <person name="Karaoz U."/>
            <person name="Brodie E.L."/>
            <person name="Williams K.H."/>
            <person name="Hubbard S.S."/>
            <person name="Banfield J.F."/>
        </authorList>
    </citation>
    <scope>NUCLEOTIDE SEQUENCE [LARGE SCALE GENOMIC DNA]</scope>
</reference>
<dbReference type="PROSITE" id="PS00409">
    <property type="entry name" value="PROKAR_NTER_METHYL"/>
    <property type="match status" value="1"/>
</dbReference>